<sequence length="396" mass="44305">MVAFLREEIRMVPGDKLRIQINLGNKIEVKMTGAVFMTLDGLDLEEAMKKTMDDQWDNIYKFITEKVASLRAFCDELREAPHKLGIIRPPSEAAHKRSFAPPSSTRKLKEKMVNPNSDSSFVLPSISSSSLSKAPATKPTSEPSTAFPVKPVPCVKVAFGGTISYQPLDFVEHVFVADNSTISIPPELLEIGRKKYSLCLVGQFMGAAPKLRLICTTLNKLWGRQGTIFISAYMDDLFLIQFPNEFALSRASYGCPWHVGGIPLVLCLWSASLQKLDNFAAKIPVWTKLKHVPLELLTREGLSYLASAIGKPLHADQDCSKLFKCNCANICIEVNFSQPLKHELVVELRGETVRIEVSYSWKPRHCDFCKDWGHHELACAKKKPATKWIQKVPSTV</sequence>
<comment type="caution">
    <text evidence="3">The sequence shown here is derived from an EMBL/GenBank/DDBJ whole genome shotgun (WGS) entry which is preliminary data.</text>
</comment>
<dbReference type="Proteomes" id="UP001141552">
    <property type="component" value="Unassembled WGS sequence"/>
</dbReference>
<proteinExistence type="predicted"/>
<organism evidence="3 4">
    <name type="scientific">Turnera subulata</name>
    <dbReference type="NCBI Taxonomy" id="218843"/>
    <lineage>
        <taxon>Eukaryota</taxon>
        <taxon>Viridiplantae</taxon>
        <taxon>Streptophyta</taxon>
        <taxon>Embryophyta</taxon>
        <taxon>Tracheophyta</taxon>
        <taxon>Spermatophyta</taxon>
        <taxon>Magnoliopsida</taxon>
        <taxon>eudicotyledons</taxon>
        <taxon>Gunneridae</taxon>
        <taxon>Pentapetalae</taxon>
        <taxon>rosids</taxon>
        <taxon>fabids</taxon>
        <taxon>Malpighiales</taxon>
        <taxon>Passifloraceae</taxon>
        <taxon>Turnera</taxon>
    </lineage>
</organism>
<feature type="region of interest" description="Disordered" evidence="1">
    <location>
        <begin position="91"/>
        <end position="120"/>
    </location>
</feature>
<name>A0A9Q0J8H0_9ROSI</name>
<dbReference type="EMBL" id="JAKUCV010005238">
    <property type="protein sequence ID" value="KAJ4831962.1"/>
    <property type="molecule type" value="Genomic_DNA"/>
</dbReference>
<dbReference type="PANTHER" id="PTHR31286">
    <property type="entry name" value="GLYCINE-RICH CELL WALL STRUCTURAL PROTEIN 1.8-LIKE"/>
    <property type="match status" value="1"/>
</dbReference>
<dbReference type="OrthoDB" id="1751344at2759"/>
<feature type="domain" description="DUF4283" evidence="2">
    <location>
        <begin position="196"/>
        <end position="271"/>
    </location>
</feature>
<dbReference type="Pfam" id="PF14111">
    <property type="entry name" value="DUF4283"/>
    <property type="match status" value="1"/>
</dbReference>
<dbReference type="InterPro" id="IPR040256">
    <property type="entry name" value="At4g02000-like"/>
</dbReference>
<reference evidence="3" key="2">
    <citation type="journal article" date="2023" name="Plants (Basel)">
        <title>Annotation of the Turnera subulata (Passifloraceae) Draft Genome Reveals the S-Locus Evolved after the Divergence of Turneroideae from Passifloroideae in a Stepwise Manner.</title>
        <authorList>
            <person name="Henning P.M."/>
            <person name="Roalson E.H."/>
            <person name="Mir W."/>
            <person name="McCubbin A.G."/>
            <person name="Shore J.S."/>
        </authorList>
    </citation>
    <scope>NUCLEOTIDE SEQUENCE</scope>
    <source>
        <strain evidence="3">F60SS</strain>
    </source>
</reference>
<dbReference type="AlphaFoldDB" id="A0A9Q0J8H0"/>
<protein>
    <recommendedName>
        <fullName evidence="2">DUF4283 domain-containing protein</fullName>
    </recommendedName>
</protein>
<evidence type="ECO:0000313" key="3">
    <source>
        <dbReference type="EMBL" id="KAJ4831962.1"/>
    </source>
</evidence>
<gene>
    <name evidence="3" type="ORF">Tsubulata_025186</name>
</gene>
<evidence type="ECO:0000256" key="1">
    <source>
        <dbReference type="SAM" id="MobiDB-lite"/>
    </source>
</evidence>
<reference evidence="3" key="1">
    <citation type="submission" date="2022-02" db="EMBL/GenBank/DDBJ databases">
        <authorList>
            <person name="Henning P.M."/>
            <person name="McCubbin A.G."/>
            <person name="Shore J.S."/>
        </authorList>
    </citation>
    <scope>NUCLEOTIDE SEQUENCE</scope>
    <source>
        <strain evidence="3">F60SS</strain>
        <tissue evidence="3">Leaves</tissue>
    </source>
</reference>
<dbReference type="InterPro" id="IPR025558">
    <property type="entry name" value="DUF4283"/>
</dbReference>
<evidence type="ECO:0000259" key="2">
    <source>
        <dbReference type="Pfam" id="PF14111"/>
    </source>
</evidence>
<keyword evidence="4" id="KW-1185">Reference proteome</keyword>
<dbReference type="PANTHER" id="PTHR31286:SF165">
    <property type="entry name" value="DUF4283 DOMAIN-CONTAINING PROTEIN"/>
    <property type="match status" value="1"/>
</dbReference>
<accession>A0A9Q0J8H0</accession>
<evidence type="ECO:0000313" key="4">
    <source>
        <dbReference type="Proteomes" id="UP001141552"/>
    </source>
</evidence>